<name>A0A1N7S1Y4_9BURK</name>
<evidence type="ECO:0000256" key="1">
    <source>
        <dbReference type="SAM" id="Phobius"/>
    </source>
</evidence>
<organism evidence="2 3">
    <name type="scientific">Paraburkholderia ribeironis</name>
    <dbReference type="NCBI Taxonomy" id="1247936"/>
    <lineage>
        <taxon>Bacteria</taxon>
        <taxon>Pseudomonadati</taxon>
        <taxon>Pseudomonadota</taxon>
        <taxon>Betaproteobacteria</taxon>
        <taxon>Burkholderiales</taxon>
        <taxon>Burkholderiaceae</taxon>
        <taxon>Paraburkholderia</taxon>
    </lineage>
</organism>
<dbReference type="Proteomes" id="UP000187012">
    <property type="component" value="Unassembled WGS sequence"/>
</dbReference>
<dbReference type="EMBL" id="CYGX02000030">
    <property type="protein sequence ID" value="SIT41354.1"/>
    <property type="molecule type" value="Genomic_DNA"/>
</dbReference>
<keyword evidence="1" id="KW-0472">Membrane</keyword>
<gene>
    <name evidence="2" type="ORF">BN2475_300005</name>
</gene>
<keyword evidence="1" id="KW-0812">Transmembrane</keyword>
<evidence type="ECO:0000313" key="2">
    <source>
        <dbReference type="EMBL" id="SIT41354.1"/>
    </source>
</evidence>
<evidence type="ECO:0000313" key="3">
    <source>
        <dbReference type="Proteomes" id="UP000187012"/>
    </source>
</evidence>
<protein>
    <submittedName>
        <fullName evidence="2">Uncharacterized protein</fullName>
    </submittedName>
</protein>
<dbReference type="AlphaFoldDB" id="A0A1N7S1Y4"/>
<sequence>MQYLLSGHIGNLPVENQQIEGLSPECVNQSLPSGKLMTAVAGRRQRIRDENSLNRIVFKYRNSHDSPSDHSPTVAARVFLLLAILGAFPHVNHLIQTR</sequence>
<proteinExistence type="predicted"/>
<reference evidence="2 3" key="1">
    <citation type="submission" date="2016-12" db="EMBL/GenBank/DDBJ databases">
        <authorList>
            <person name="Song W.-J."/>
            <person name="Kurnit D.M."/>
        </authorList>
    </citation>
    <scope>NUCLEOTIDE SEQUENCE [LARGE SCALE GENOMIC DNA]</scope>
    <source>
        <strain evidence="2 3">STM7296</strain>
    </source>
</reference>
<keyword evidence="3" id="KW-1185">Reference proteome</keyword>
<keyword evidence="1" id="KW-1133">Transmembrane helix</keyword>
<feature type="transmembrane region" description="Helical" evidence="1">
    <location>
        <begin position="74"/>
        <end position="95"/>
    </location>
</feature>
<accession>A0A1N7S1Y4</accession>